<feature type="transmembrane region" description="Helical" evidence="12">
    <location>
        <begin position="128"/>
        <end position="148"/>
    </location>
</feature>
<dbReference type="STRING" id="1314781.A0A165EK84"/>
<name>A0A165EK84_EXIGL</name>
<keyword evidence="6" id="KW-0931">ER-Golgi transport</keyword>
<evidence type="ECO:0000313" key="13">
    <source>
        <dbReference type="EMBL" id="KZV87134.1"/>
    </source>
</evidence>
<evidence type="ECO:0000256" key="8">
    <source>
        <dbReference type="ARBA" id="ARBA00022989"/>
    </source>
</evidence>
<evidence type="ECO:0000313" key="14">
    <source>
        <dbReference type="Proteomes" id="UP000077266"/>
    </source>
</evidence>
<accession>A0A165EK84</accession>
<keyword evidence="8 12" id="KW-1133">Transmembrane helix</keyword>
<dbReference type="Proteomes" id="UP000077266">
    <property type="component" value="Unassembled WGS sequence"/>
</dbReference>
<feature type="transmembrane region" description="Helical" evidence="12">
    <location>
        <begin position="160"/>
        <end position="178"/>
    </location>
</feature>
<comment type="similarity">
    <text evidence="2">Belongs to the ERD2 family.</text>
</comment>
<gene>
    <name evidence="13" type="ORF">EXIGLDRAFT_724082</name>
</gene>
<evidence type="ECO:0000256" key="6">
    <source>
        <dbReference type="ARBA" id="ARBA00022892"/>
    </source>
</evidence>
<evidence type="ECO:0000256" key="9">
    <source>
        <dbReference type="ARBA" id="ARBA00023136"/>
    </source>
</evidence>
<evidence type="ECO:0008006" key="15">
    <source>
        <dbReference type="Google" id="ProtNLM"/>
    </source>
</evidence>
<protein>
    <recommendedName>
        <fullName evidence="15">ER lumen protein retaining receptor</fullName>
    </recommendedName>
</protein>
<dbReference type="GO" id="GO:0016192">
    <property type="term" value="P:vesicle-mediated transport"/>
    <property type="evidence" value="ECO:0007669"/>
    <property type="project" value="UniProtKB-KW"/>
</dbReference>
<keyword evidence="4 12" id="KW-0812">Transmembrane</keyword>
<evidence type="ECO:0000256" key="5">
    <source>
        <dbReference type="ARBA" id="ARBA00022824"/>
    </source>
</evidence>
<dbReference type="OrthoDB" id="7694678at2759"/>
<keyword evidence="10" id="KW-0675">Receptor</keyword>
<dbReference type="Pfam" id="PF00810">
    <property type="entry name" value="ER_lumen_recept"/>
    <property type="match status" value="1"/>
</dbReference>
<sequence length="292" mass="33552">MNIFRILGDFAHFTSKCILIWAIHSNKSAEGVSLYTQAMYALVFVTRYLDLFWSWISFYNTFMKLFYLASSFYIVAVMIWMFPHSQESAAARRTTLLILVAAFAVAFVLGLVPFWGSYPSFFNYIAETVWSFSIVLEAFCVVPQLILLRQTTVPTVINSFYLVALGSYRGLYILNWFYRAAFDNFFDPIAFVFGIIQTALYLDFAWVYYRRQRVKLRNGAIVDSEDFERGWFSRWMVGKDGAVPLVDAEGQAILVPEQPHEGRIALPPDVEHSQGDALHVDSDSQPDNHPRT</sequence>
<evidence type="ECO:0000256" key="11">
    <source>
        <dbReference type="SAM" id="MobiDB-lite"/>
    </source>
</evidence>
<dbReference type="GO" id="GO:0046923">
    <property type="term" value="F:ER retention sequence binding"/>
    <property type="evidence" value="ECO:0007669"/>
    <property type="project" value="InterPro"/>
</dbReference>
<keyword evidence="9 12" id="KW-0472">Membrane</keyword>
<dbReference type="PANTHER" id="PTHR10585">
    <property type="entry name" value="ER LUMEN PROTEIN RETAINING RECEPTOR"/>
    <property type="match status" value="1"/>
</dbReference>
<feature type="transmembrane region" description="Helical" evidence="12">
    <location>
        <begin position="65"/>
        <end position="83"/>
    </location>
</feature>
<evidence type="ECO:0000256" key="7">
    <source>
        <dbReference type="ARBA" id="ARBA00022927"/>
    </source>
</evidence>
<dbReference type="GO" id="GO:0006621">
    <property type="term" value="P:protein retention in ER lumen"/>
    <property type="evidence" value="ECO:0007669"/>
    <property type="project" value="InterPro"/>
</dbReference>
<evidence type="ECO:0000256" key="12">
    <source>
        <dbReference type="SAM" id="Phobius"/>
    </source>
</evidence>
<dbReference type="EMBL" id="KV426135">
    <property type="protein sequence ID" value="KZV87134.1"/>
    <property type="molecule type" value="Genomic_DNA"/>
</dbReference>
<dbReference type="PRINTS" id="PR00660">
    <property type="entry name" value="ERLUMENR"/>
</dbReference>
<dbReference type="AlphaFoldDB" id="A0A165EK84"/>
<feature type="transmembrane region" description="Helical" evidence="12">
    <location>
        <begin position="190"/>
        <end position="209"/>
    </location>
</feature>
<keyword evidence="7" id="KW-0653">Protein transport</keyword>
<dbReference type="GO" id="GO:0005789">
    <property type="term" value="C:endoplasmic reticulum membrane"/>
    <property type="evidence" value="ECO:0007669"/>
    <property type="project" value="UniProtKB-SubCell"/>
</dbReference>
<dbReference type="InParanoid" id="A0A165EK84"/>
<feature type="transmembrane region" description="Helical" evidence="12">
    <location>
        <begin position="95"/>
        <end position="116"/>
    </location>
</feature>
<evidence type="ECO:0000256" key="3">
    <source>
        <dbReference type="ARBA" id="ARBA00022448"/>
    </source>
</evidence>
<evidence type="ECO:0000256" key="2">
    <source>
        <dbReference type="ARBA" id="ARBA00010120"/>
    </source>
</evidence>
<comment type="subcellular location">
    <subcellularLocation>
        <location evidence="1">Endoplasmic reticulum membrane</location>
        <topology evidence="1">Multi-pass membrane protein</topology>
    </subcellularLocation>
</comment>
<keyword evidence="3" id="KW-0813">Transport</keyword>
<feature type="region of interest" description="Disordered" evidence="11">
    <location>
        <begin position="264"/>
        <end position="292"/>
    </location>
</feature>
<dbReference type="InterPro" id="IPR000133">
    <property type="entry name" value="ER_ret_rcpt"/>
</dbReference>
<evidence type="ECO:0000256" key="4">
    <source>
        <dbReference type="ARBA" id="ARBA00022692"/>
    </source>
</evidence>
<keyword evidence="14" id="KW-1185">Reference proteome</keyword>
<evidence type="ECO:0000256" key="1">
    <source>
        <dbReference type="ARBA" id="ARBA00004477"/>
    </source>
</evidence>
<evidence type="ECO:0000256" key="10">
    <source>
        <dbReference type="ARBA" id="ARBA00023170"/>
    </source>
</evidence>
<proteinExistence type="inferred from homology"/>
<keyword evidence="5" id="KW-0256">Endoplasmic reticulum</keyword>
<dbReference type="GO" id="GO:0015031">
    <property type="term" value="P:protein transport"/>
    <property type="evidence" value="ECO:0007669"/>
    <property type="project" value="UniProtKB-KW"/>
</dbReference>
<organism evidence="13 14">
    <name type="scientific">Exidia glandulosa HHB12029</name>
    <dbReference type="NCBI Taxonomy" id="1314781"/>
    <lineage>
        <taxon>Eukaryota</taxon>
        <taxon>Fungi</taxon>
        <taxon>Dikarya</taxon>
        <taxon>Basidiomycota</taxon>
        <taxon>Agaricomycotina</taxon>
        <taxon>Agaricomycetes</taxon>
        <taxon>Auriculariales</taxon>
        <taxon>Exidiaceae</taxon>
        <taxon>Exidia</taxon>
    </lineage>
</organism>
<reference evidence="13 14" key="1">
    <citation type="journal article" date="2016" name="Mol. Biol. Evol.">
        <title>Comparative Genomics of Early-Diverging Mushroom-Forming Fungi Provides Insights into the Origins of Lignocellulose Decay Capabilities.</title>
        <authorList>
            <person name="Nagy L.G."/>
            <person name="Riley R."/>
            <person name="Tritt A."/>
            <person name="Adam C."/>
            <person name="Daum C."/>
            <person name="Floudas D."/>
            <person name="Sun H."/>
            <person name="Yadav J.S."/>
            <person name="Pangilinan J."/>
            <person name="Larsson K.H."/>
            <person name="Matsuura K."/>
            <person name="Barry K."/>
            <person name="Labutti K."/>
            <person name="Kuo R."/>
            <person name="Ohm R.A."/>
            <person name="Bhattacharya S.S."/>
            <person name="Shirouzu T."/>
            <person name="Yoshinaga Y."/>
            <person name="Martin F.M."/>
            <person name="Grigoriev I.V."/>
            <person name="Hibbett D.S."/>
        </authorList>
    </citation>
    <scope>NUCLEOTIDE SEQUENCE [LARGE SCALE GENOMIC DNA]</scope>
    <source>
        <strain evidence="13 14">HHB12029</strain>
    </source>
</reference>